<dbReference type="GO" id="GO:0009252">
    <property type="term" value="P:peptidoglycan biosynthetic process"/>
    <property type="evidence" value="ECO:0007669"/>
    <property type="project" value="TreeGrafter"/>
</dbReference>
<dbReference type="CDD" id="cd05802">
    <property type="entry name" value="GlmM"/>
    <property type="match status" value="1"/>
</dbReference>
<dbReference type="InterPro" id="IPR005843">
    <property type="entry name" value="A-D-PHexomutase_C"/>
</dbReference>
<evidence type="ECO:0000256" key="2">
    <source>
        <dbReference type="ARBA" id="ARBA00022553"/>
    </source>
</evidence>
<dbReference type="PRINTS" id="PR00509">
    <property type="entry name" value="PGMPMM"/>
</dbReference>
<keyword evidence="4 9" id="KW-0460">Magnesium</keyword>
<evidence type="ECO:0000313" key="16">
    <source>
        <dbReference type="EMBL" id="GGE23454.1"/>
    </source>
</evidence>
<feature type="binding site" description="via phosphate group" evidence="9">
    <location>
        <position position="103"/>
    </location>
    <ligand>
        <name>Mg(2+)</name>
        <dbReference type="ChEBI" id="CHEBI:18420"/>
    </ligand>
</feature>
<dbReference type="InterPro" id="IPR005846">
    <property type="entry name" value="A-D-PHexomutase_a/b/a-III"/>
</dbReference>
<evidence type="ECO:0000313" key="17">
    <source>
        <dbReference type="Proteomes" id="UP000625210"/>
    </source>
</evidence>
<name>A0A8J2VE88_9BACL</name>
<dbReference type="InterPro" id="IPR050060">
    <property type="entry name" value="Phosphoglucosamine_mutase"/>
</dbReference>
<dbReference type="GO" id="GO:0005829">
    <property type="term" value="C:cytosol"/>
    <property type="evidence" value="ECO:0007669"/>
    <property type="project" value="TreeGrafter"/>
</dbReference>
<dbReference type="Pfam" id="PF02878">
    <property type="entry name" value="PGM_PMM_I"/>
    <property type="match status" value="1"/>
</dbReference>
<dbReference type="InterPro" id="IPR005844">
    <property type="entry name" value="A-D-PHexomutase_a/b/a-I"/>
</dbReference>
<organism evidence="16 17">
    <name type="scientific">Marinithermofilum abyssi</name>
    <dbReference type="NCBI Taxonomy" id="1571185"/>
    <lineage>
        <taxon>Bacteria</taxon>
        <taxon>Bacillati</taxon>
        <taxon>Bacillota</taxon>
        <taxon>Bacilli</taxon>
        <taxon>Bacillales</taxon>
        <taxon>Thermoactinomycetaceae</taxon>
        <taxon>Marinithermofilum</taxon>
    </lineage>
</organism>
<evidence type="ECO:0000256" key="3">
    <source>
        <dbReference type="ARBA" id="ARBA00022723"/>
    </source>
</evidence>
<feature type="binding site" evidence="9">
    <location>
        <position position="245"/>
    </location>
    <ligand>
        <name>Mg(2+)</name>
        <dbReference type="ChEBI" id="CHEBI:18420"/>
    </ligand>
</feature>
<evidence type="ECO:0000256" key="5">
    <source>
        <dbReference type="ARBA" id="ARBA00023235"/>
    </source>
</evidence>
<dbReference type="InterPro" id="IPR005841">
    <property type="entry name" value="Alpha-D-phosphohexomutase_SF"/>
</dbReference>
<dbReference type="InterPro" id="IPR016066">
    <property type="entry name" value="A-D-PHexomutase_CS"/>
</dbReference>
<dbReference type="GO" id="GO:0000287">
    <property type="term" value="F:magnesium ion binding"/>
    <property type="evidence" value="ECO:0007669"/>
    <property type="project" value="UniProtKB-UniRule"/>
</dbReference>
<evidence type="ECO:0000256" key="8">
    <source>
        <dbReference type="ARBA" id="ARBA00068193"/>
    </source>
</evidence>
<feature type="domain" description="Alpha-D-phosphohexomutase C-terminal" evidence="12">
    <location>
        <begin position="376"/>
        <end position="442"/>
    </location>
</feature>
<feature type="binding site" evidence="9">
    <location>
        <position position="247"/>
    </location>
    <ligand>
        <name>Mg(2+)</name>
        <dbReference type="ChEBI" id="CHEBI:18420"/>
    </ligand>
</feature>
<dbReference type="NCBIfam" id="NF008139">
    <property type="entry name" value="PRK10887.1"/>
    <property type="match status" value="1"/>
</dbReference>
<evidence type="ECO:0000256" key="9">
    <source>
        <dbReference type="HAMAP-Rule" id="MF_01554"/>
    </source>
</evidence>
<dbReference type="PANTHER" id="PTHR42946">
    <property type="entry name" value="PHOSPHOHEXOSE MUTASE"/>
    <property type="match status" value="1"/>
</dbReference>
<comment type="PTM">
    <text evidence="9">Activated by phosphorylation.</text>
</comment>
<comment type="function">
    <text evidence="9 11">Catalyzes the conversion of glucosamine-6-phosphate to glucosamine-1-phosphate.</text>
</comment>
<keyword evidence="5 9" id="KW-0413">Isomerase</keyword>
<dbReference type="GO" id="GO:0005975">
    <property type="term" value="P:carbohydrate metabolic process"/>
    <property type="evidence" value="ECO:0007669"/>
    <property type="project" value="InterPro"/>
</dbReference>
<comment type="caution">
    <text evidence="16">The sequence shown here is derived from an EMBL/GenBank/DDBJ whole genome shotgun (WGS) entry which is preliminary data.</text>
</comment>
<dbReference type="GO" id="GO:0004615">
    <property type="term" value="F:phosphomannomutase activity"/>
    <property type="evidence" value="ECO:0007669"/>
    <property type="project" value="TreeGrafter"/>
</dbReference>
<dbReference type="Pfam" id="PF00408">
    <property type="entry name" value="PGM_PMM_IV"/>
    <property type="match status" value="1"/>
</dbReference>
<feature type="domain" description="Alpha-D-phosphohexomutase alpha/beta/alpha" evidence="14">
    <location>
        <begin position="161"/>
        <end position="256"/>
    </location>
</feature>
<feature type="domain" description="Alpha-D-phosphohexomutase alpha/beta/alpha" evidence="15">
    <location>
        <begin position="260"/>
        <end position="372"/>
    </location>
</feature>
<sequence length="451" mass="48789">MGKYFGTDGIRGVANRDLTPELAYRLGRAGAFVLTKKAGAEVRPRVVIGRDTRLSGEMLESAIIAGMLSIGVDVIRLGVISTPGVAYLTRDLDASAGVMISASHNPFEDNGIKFFGADGFKLLDEMEEEIESLLDEPEDQLPRPIGAEIGRVEDRFDAYQRYLSHLKSTIQTDLCGMHIVVDCANGAASKLAPQLLRDLGADVTALYDDPDGTNINVDCGSTHPEQLQQQVVQRQAHLGIAFDGDADRLIAVDEQGNLVDGDHVLCICGSFMKEAGELKGDTVVTTVMSNIGLYKALESMQIAAKQTKVGDRYVMEAMREGGFNLGGEQSGHIIFLDHNTTGDGMLTALQLLQVVKEKGVTLSQLAQMMTKYPQILVNVRVKEKEGWDQNEAITGKIKEVEAALGSDGRVLVRPSGTEPLIRVMAEGPDEAVLKQYVDSIANVIRAEIGED</sequence>
<dbReference type="SUPFAM" id="SSF53738">
    <property type="entry name" value="Phosphoglucomutase, first 3 domains"/>
    <property type="match status" value="3"/>
</dbReference>
<reference evidence="16" key="1">
    <citation type="journal article" date="2014" name="Int. J. Syst. Evol. Microbiol.">
        <title>Complete genome sequence of Corynebacterium casei LMG S-19264T (=DSM 44701T), isolated from a smear-ripened cheese.</title>
        <authorList>
            <consortium name="US DOE Joint Genome Institute (JGI-PGF)"/>
            <person name="Walter F."/>
            <person name="Albersmeier A."/>
            <person name="Kalinowski J."/>
            <person name="Ruckert C."/>
        </authorList>
    </citation>
    <scope>NUCLEOTIDE SEQUENCE</scope>
    <source>
        <strain evidence="16">CGMCC 1.15179</strain>
    </source>
</reference>
<dbReference type="EMBL" id="BMHQ01000010">
    <property type="protein sequence ID" value="GGE23454.1"/>
    <property type="molecule type" value="Genomic_DNA"/>
</dbReference>
<dbReference type="Pfam" id="PF02880">
    <property type="entry name" value="PGM_PMM_III"/>
    <property type="match status" value="1"/>
</dbReference>
<evidence type="ECO:0000256" key="6">
    <source>
        <dbReference type="ARBA" id="ARBA00050364"/>
    </source>
</evidence>
<evidence type="ECO:0000256" key="4">
    <source>
        <dbReference type="ARBA" id="ARBA00022842"/>
    </source>
</evidence>
<dbReference type="GO" id="GO:0008966">
    <property type="term" value="F:phosphoglucosamine mutase activity"/>
    <property type="evidence" value="ECO:0007669"/>
    <property type="project" value="UniProtKB-UniRule"/>
</dbReference>
<gene>
    <name evidence="9 16" type="primary">glmM</name>
    <name evidence="16" type="ORF">GCM10011571_26950</name>
</gene>
<dbReference type="FunFam" id="3.40.120.10:FF:000001">
    <property type="entry name" value="Phosphoglucosamine mutase"/>
    <property type="match status" value="1"/>
</dbReference>
<dbReference type="InterPro" id="IPR005845">
    <property type="entry name" value="A-D-PHexomutase_a/b/a-II"/>
</dbReference>
<feature type="active site" description="Phosphoserine intermediate" evidence="9">
    <location>
        <position position="103"/>
    </location>
</feature>
<dbReference type="InterPro" id="IPR016055">
    <property type="entry name" value="A-D-PHexomutase_a/b/a-I/II/III"/>
</dbReference>
<comment type="similarity">
    <text evidence="1 9 10">Belongs to the phosphohexose mutase family.</text>
</comment>
<proteinExistence type="inferred from homology"/>
<dbReference type="Gene3D" id="3.40.120.10">
    <property type="entry name" value="Alpha-D-Glucose-1,6-Bisphosphate, subunit A, domain 3"/>
    <property type="match status" value="3"/>
</dbReference>
<feature type="binding site" evidence="9">
    <location>
        <position position="243"/>
    </location>
    <ligand>
        <name>Mg(2+)</name>
        <dbReference type="ChEBI" id="CHEBI:18420"/>
    </ligand>
</feature>
<dbReference type="AlphaFoldDB" id="A0A8J2VE88"/>
<dbReference type="Proteomes" id="UP000625210">
    <property type="component" value="Unassembled WGS sequence"/>
</dbReference>
<dbReference type="FunFam" id="3.40.120.10:FF:000002">
    <property type="entry name" value="Phosphoglucosamine mutase"/>
    <property type="match status" value="1"/>
</dbReference>
<evidence type="ECO:0000259" key="13">
    <source>
        <dbReference type="Pfam" id="PF02878"/>
    </source>
</evidence>
<protein>
    <recommendedName>
        <fullName evidence="8 9">Phosphoglucosamine mutase</fullName>
        <ecNumber evidence="7 9">5.4.2.10</ecNumber>
    </recommendedName>
</protein>
<reference evidence="16" key="2">
    <citation type="submission" date="2020-09" db="EMBL/GenBank/DDBJ databases">
        <authorList>
            <person name="Sun Q."/>
            <person name="Zhou Y."/>
        </authorList>
    </citation>
    <scope>NUCLEOTIDE SEQUENCE</scope>
    <source>
        <strain evidence="16">CGMCC 1.15179</strain>
    </source>
</reference>
<evidence type="ECO:0000259" key="12">
    <source>
        <dbReference type="Pfam" id="PF00408"/>
    </source>
</evidence>
<dbReference type="Gene3D" id="3.30.310.50">
    <property type="entry name" value="Alpha-D-phosphohexomutase, C-terminal domain"/>
    <property type="match status" value="1"/>
</dbReference>
<feature type="modified residue" description="Phosphoserine" evidence="9">
    <location>
        <position position="103"/>
    </location>
</feature>
<dbReference type="PANTHER" id="PTHR42946:SF1">
    <property type="entry name" value="PHOSPHOGLUCOMUTASE (ALPHA-D-GLUCOSE-1,6-BISPHOSPHATE-DEPENDENT)"/>
    <property type="match status" value="1"/>
</dbReference>
<comment type="catalytic activity">
    <reaction evidence="6 9 11">
        <text>alpha-D-glucosamine 1-phosphate = D-glucosamine 6-phosphate</text>
        <dbReference type="Rhea" id="RHEA:23424"/>
        <dbReference type="ChEBI" id="CHEBI:58516"/>
        <dbReference type="ChEBI" id="CHEBI:58725"/>
        <dbReference type="EC" id="5.4.2.10"/>
    </reaction>
</comment>
<dbReference type="Pfam" id="PF02879">
    <property type="entry name" value="PGM_PMM_II"/>
    <property type="match status" value="1"/>
</dbReference>
<keyword evidence="3 9" id="KW-0479">Metal-binding</keyword>
<evidence type="ECO:0000256" key="10">
    <source>
        <dbReference type="RuleBase" id="RU004326"/>
    </source>
</evidence>
<comment type="cofactor">
    <cofactor evidence="9">
        <name>Mg(2+)</name>
        <dbReference type="ChEBI" id="CHEBI:18420"/>
    </cofactor>
    <text evidence="9">Binds 1 Mg(2+) ion per subunit.</text>
</comment>
<dbReference type="RefSeq" id="WP_188648420.1">
    <property type="nucleotide sequence ID" value="NZ_BMHQ01000010.1"/>
</dbReference>
<keyword evidence="2 9" id="KW-0597">Phosphoprotein</keyword>
<dbReference type="PROSITE" id="PS00710">
    <property type="entry name" value="PGM_PMM"/>
    <property type="match status" value="1"/>
</dbReference>
<dbReference type="HAMAP" id="MF_01554_B">
    <property type="entry name" value="GlmM_B"/>
    <property type="match status" value="1"/>
</dbReference>
<evidence type="ECO:0000256" key="7">
    <source>
        <dbReference type="ARBA" id="ARBA00066330"/>
    </source>
</evidence>
<dbReference type="FunFam" id="3.30.310.50:FF:000001">
    <property type="entry name" value="Phosphoglucosamine mutase"/>
    <property type="match status" value="1"/>
</dbReference>
<dbReference type="NCBIfam" id="TIGR01455">
    <property type="entry name" value="glmM"/>
    <property type="match status" value="1"/>
</dbReference>
<evidence type="ECO:0000256" key="1">
    <source>
        <dbReference type="ARBA" id="ARBA00010231"/>
    </source>
</evidence>
<feature type="domain" description="Alpha-D-phosphohexomutase alpha/beta/alpha" evidence="13">
    <location>
        <begin position="3"/>
        <end position="138"/>
    </location>
</feature>
<dbReference type="GO" id="GO:0006048">
    <property type="term" value="P:UDP-N-acetylglucosamine biosynthetic process"/>
    <property type="evidence" value="ECO:0007669"/>
    <property type="project" value="TreeGrafter"/>
</dbReference>
<evidence type="ECO:0000259" key="15">
    <source>
        <dbReference type="Pfam" id="PF02880"/>
    </source>
</evidence>
<accession>A0A8J2VE88</accession>
<dbReference type="InterPro" id="IPR036900">
    <property type="entry name" value="A-D-PHexomutase_C_sf"/>
</dbReference>
<evidence type="ECO:0000256" key="11">
    <source>
        <dbReference type="RuleBase" id="RU004327"/>
    </source>
</evidence>
<keyword evidence="17" id="KW-1185">Reference proteome</keyword>
<evidence type="ECO:0000259" key="14">
    <source>
        <dbReference type="Pfam" id="PF02879"/>
    </source>
</evidence>
<dbReference type="SUPFAM" id="SSF55957">
    <property type="entry name" value="Phosphoglucomutase, C-terminal domain"/>
    <property type="match status" value="1"/>
</dbReference>
<dbReference type="EC" id="5.4.2.10" evidence="7 9"/>
<dbReference type="InterPro" id="IPR006352">
    <property type="entry name" value="GlmM_bact"/>
</dbReference>